<dbReference type="PANTHER" id="PTHR16074">
    <property type="entry name" value="BARDET-BIEDL SYNDROME 7 PROTEIN"/>
    <property type="match status" value="1"/>
</dbReference>
<dbReference type="GO" id="GO:0008104">
    <property type="term" value="P:intracellular protein localization"/>
    <property type="evidence" value="ECO:0007669"/>
    <property type="project" value="TreeGrafter"/>
</dbReference>
<evidence type="ECO:0000259" key="1">
    <source>
        <dbReference type="Pfam" id="PF23743"/>
    </source>
</evidence>
<evidence type="ECO:0000313" key="2">
    <source>
        <dbReference type="EMBL" id="KAA0187484.1"/>
    </source>
</evidence>
<feature type="domain" description="BBS7 beta-propeller" evidence="1">
    <location>
        <begin position="85"/>
        <end position="165"/>
    </location>
</feature>
<protein>
    <recommendedName>
        <fullName evidence="1">BBS7 beta-propeller domain-containing protein</fullName>
    </recommendedName>
</protein>
<name>A0A6A0GTE8_HYAAZ</name>
<dbReference type="GO" id="GO:0005930">
    <property type="term" value="C:axoneme"/>
    <property type="evidence" value="ECO:0007669"/>
    <property type="project" value="TreeGrafter"/>
</dbReference>
<proteinExistence type="predicted"/>
<dbReference type="Proteomes" id="UP000711488">
    <property type="component" value="Unassembled WGS sequence"/>
</dbReference>
<dbReference type="EMBL" id="JQDR03014876">
    <property type="protein sequence ID" value="KAA0187484.1"/>
    <property type="molecule type" value="Genomic_DNA"/>
</dbReference>
<sequence>MNDEVAVGDCDGLLQLFSMKRGALQLAFKTVPGKSITRLELGGALNTPKDKIFVSAGNEVRGYTKKGKQFLGFDTNLAEDIKSILELPGTPSALHLFYGDAGETGDLVLYGTTDGRLGLIQLGRSAASHRWVCDTSSLGSGPGGGAAATTTAGGITCMDHHDMTGS</sequence>
<dbReference type="Pfam" id="PF23743">
    <property type="entry name" value="Beta-prop_BBS7"/>
    <property type="match status" value="2"/>
</dbReference>
<dbReference type="OrthoDB" id="414590at2759"/>
<dbReference type="GO" id="GO:0016020">
    <property type="term" value="C:membrane"/>
    <property type="evidence" value="ECO:0007669"/>
    <property type="project" value="TreeGrafter"/>
</dbReference>
<reference evidence="2" key="3">
    <citation type="submission" date="2019-06" db="EMBL/GenBank/DDBJ databases">
        <authorList>
            <person name="Poynton C."/>
            <person name="Hasenbein S."/>
            <person name="Benoit J.B."/>
            <person name="Sepulveda M.S."/>
            <person name="Poelchau M.F."/>
            <person name="Murali S.C."/>
            <person name="Chen S."/>
            <person name="Glastad K.M."/>
            <person name="Werren J.H."/>
            <person name="Vineis J.H."/>
            <person name="Bowen J.L."/>
            <person name="Friedrich M."/>
            <person name="Jones J."/>
            <person name="Robertson H.M."/>
            <person name="Feyereisen R."/>
            <person name="Mechler-Hickson A."/>
            <person name="Mathers N."/>
            <person name="Lee C.E."/>
            <person name="Colbourne J.K."/>
            <person name="Biales A."/>
            <person name="Johnston J.S."/>
            <person name="Wellborn G.A."/>
            <person name="Rosendale A.J."/>
            <person name="Cridge A.G."/>
            <person name="Munoz-Torres M.C."/>
            <person name="Bain P.A."/>
            <person name="Manny A.R."/>
            <person name="Major K.M."/>
            <person name="Lambert F.N."/>
            <person name="Vulpe C.D."/>
            <person name="Tuck P."/>
            <person name="Blalock B.J."/>
            <person name="Lin Y.-Y."/>
            <person name="Smith M.E."/>
            <person name="Ochoa-Acuna H."/>
            <person name="Chen M.-J.M."/>
            <person name="Childers C.P."/>
            <person name="Qu J."/>
            <person name="Dugan S."/>
            <person name="Lee S.L."/>
            <person name="Chao H."/>
            <person name="Dinh H."/>
            <person name="Han Y."/>
            <person name="Doddapaneni H."/>
            <person name="Worley K.C."/>
            <person name="Muzny D.M."/>
            <person name="Gibbs R.A."/>
            <person name="Richards S."/>
        </authorList>
    </citation>
    <scope>NUCLEOTIDE SEQUENCE</scope>
    <source>
        <strain evidence="2">HAZT.00-mixed</strain>
        <tissue evidence="2">Whole organism</tissue>
    </source>
</reference>
<reference evidence="2" key="1">
    <citation type="submission" date="2014-08" db="EMBL/GenBank/DDBJ databases">
        <authorList>
            <person name="Murali S."/>
            <person name="Richards S."/>
            <person name="Bandaranaike D."/>
            <person name="Bellair M."/>
            <person name="Blankenburg K."/>
            <person name="Chao H."/>
            <person name="Dinh H."/>
            <person name="Doddapaneni H."/>
            <person name="Dugan-Rocha S."/>
            <person name="Elkadiri S."/>
            <person name="Gnanaolivu R."/>
            <person name="Hughes D."/>
            <person name="Lee S."/>
            <person name="Li M."/>
            <person name="Ming W."/>
            <person name="Munidasa M."/>
            <person name="Muniz J."/>
            <person name="Nguyen L."/>
            <person name="Osuji N."/>
            <person name="Pu L.-L."/>
            <person name="Puazo M."/>
            <person name="Skinner E."/>
            <person name="Qu C."/>
            <person name="Quiroz J."/>
            <person name="Raj R."/>
            <person name="Weissenberger G."/>
            <person name="Xin Y."/>
            <person name="Zou X."/>
            <person name="Han Y."/>
            <person name="Worley K."/>
            <person name="Muzny D."/>
            <person name="Gibbs R."/>
        </authorList>
    </citation>
    <scope>NUCLEOTIDE SEQUENCE</scope>
    <source>
        <strain evidence="2">HAZT.00-mixed</strain>
        <tissue evidence="2">Whole organism</tissue>
    </source>
</reference>
<dbReference type="GO" id="GO:0034464">
    <property type="term" value="C:BBSome"/>
    <property type="evidence" value="ECO:0007669"/>
    <property type="project" value="TreeGrafter"/>
</dbReference>
<reference evidence="2" key="2">
    <citation type="journal article" date="2018" name="Environ. Sci. Technol.">
        <title>The Toxicogenome of Hyalella azteca: A Model for Sediment Ecotoxicology and Evolutionary Toxicology.</title>
        <authorList>
            <person name="Poynton H.C."/>
            <person name="Hasenbein S."/>
            <person name="Benoit J.B."/>
            <person name="Sepulveda M.S."/>
            <person name="Poelchau M.F."/>
            <person name="Hughes D.S.T."/>
            <person name="Murali S.C."/>
            <person name="Chen S."/>
            <person name="Glastad K.M."/>
            <person name="Goodisman M.A.D."/>
            <person name="Werren J.H."/>
            <person name="Vineis J.H."/>
            <person name="Bowen J.L."/>
            <person name="Friedrich M."/>
            <person name="Jones J."/>
            <person name="Robertson H.M."/>
            <person name="Feyereisen R."/>
            <person name="Mechler-Hickson A."/>
            <person name="Mathers N."/>
            <person name="Lee C.E."/>
            <person name="Colbourne J.K."/>
            <person name="Biales A."/>
            <person name="Johnston J.S."/>
            <person name="Wellborn G.A."/>
            <person name="Rosendale A.J."/>
            <person name="Cridge A.G."/>
            <person name="Munoz-Torres M.C."/>
            <person name="Bain P.A."/>
            <person name="Manny A.R."/>
            <person name="Major K.M."/>
            <person name="Lambert F.N."/>
            <person name="Vulpe C.D."/>
            <person name="Tuck P."/>
            <person name="Blalock B.J."/>
            <person name="Lin Y.Y."/>
            <person name="Smith M.E."/>
            <person name="Ochoa-Acuna H."/>
            <person name="Chen M.M."/>
            <person name="Childers C.P."/>
            <person name="Qu J."/>
            <person name="Dugan S."/>
            <person name="Lee S.L."/>
            <person name="Chao H."/>
            <person name="Dinh H."/>
            <person name="Han Y."/>
            <person name="Doddapaneni H."/>
            <person name="Worley K.C."/>
            <person name="Muzny D.M."/>
            <person name="Gibbs R.A."/>
            <person name="Richards S."/>
        </authorList>
    </citation>
    <scope>NUCLEOTIDE SEQUENCE</scope>
    <source>
        <strain evidence="2">HAZT.00-mixed</strain>
        <tissue evidence="2">Whole organism</tissue>
    </source>
</reference>
<dbReference type="GO" id="GO:0043005">
    <property type="term" value="C:neuron projection"/>
    <property type="evidence" value="ECO:0007669"/>
    <property type="project" value="TreeGrafter"/>
</dbReference>
<dbReference type="PANTHER" id="PTHR16074:SF4">
    <property type="entry name" value="BARDET-BIEDL SYNDROME 7 PROTEIN"/>
    <property type="match status" value="1"/>
</dbReference>
<comment type="caution">
    <text evidence="2">The sequence shown here is derived from an EMBL/GenBank/DDBJ whole genome shotgun (WGS) entry which is preliminary data.</text>
</comment>
<dbReference type="GO" id="GO:0060271">
    <property type="term" value="P:cilium assembly"/>
    <property type="evidence" value="ECO:0007669"/>
    <property type="project" value="TreeGrafter"/>
</dbReference>
<dbReference type="AlphaFoldDB" id="A0A6A0GTE8"/>
<accession>A0A6A0GTE8</accession>
<organism evidence="2">
    <name type="scientific">Hyalella azteca</name>
    <name type="common">Amphipod</name>
    <dbReference type="NCBI Taxonomy" id="294128"/>
    <lineage>
        <taxon>Eukaryota</taxon>
        <taxon>Metazoa</taxon>
        <taxon>Ecdysozoa</taxon>
        <taxon>Arthropoda</taxon>
        <taxon>Crustacea</taxon>
        <taxon>Multicrustacea</taxon>
        <taxon>Malacostraca</taxon>
        <taxon>Eumalacostraca</taxon>
        <taxon>Peracarida</taxon>
        <taxon>Amphipoda</taxon>
        <taxon>Senticaudata</taxon>
        <taxon>Talitrida</taxon>
        <taxon>Talitroidea</taxon>
        <taxon>Hyalellidae</taxon>
        <taxon>Hyalella</taxon>
    </lineage>
</organism>
<dbReference type="InterPro" id="IPR056332">
    <property type="entry name" value="Beta-prop_BBS7"/>
</dbReference>
<gene>
    <name evidence="2" type="ORF">HAZT_HAZT007675</name>
</gene>
<dbReference type="GO" id="GO:0036064">
    <property type="term" value="C:ciliary basal body"/>
    <property type="evidence" value="ECO:0007669"/>
    <property type="project" value="TreeGrafter"/>
</dbReference>
<feature type="domain" description="BBS7 beta-propeller" evidence="1">
    <location>
        <begin position="3"/>
        <end position="84"/>
    </location>
</feature>